<dbReference type="EMBL" id="JOTM01000044">
    <property type="protein sequence ID" value="KEK21990.1"/>
    <property type="molecule type" value="Genomic_DNA"/>
</dbReference>
<keyword evidence="4" id="KW-0269">Exonuclease</keyword>
<evidence type="ECO:0000313" key="7">
    <source>
        <dbReference type="EMBL" id="KEK21990.1"/>
    </source>
</evidence>
<evidence type="ECO:0000256" key="4">
    <source>
        <dbReference type="ARBA" id="ARBA00022839"/>
    </source>
</evidence>
<dbReference type="eggNOG" id="COG2176">
    <property type="taxonomic scope" value="Bacteria"/>
</dbReference>
<comment type="caution">
    <text evidence="7">The sequence shown here is derived from an EMBL/GenBank/DDBJ whole genome shotgun (WGS) entry which is preliminary data.</text>
</comment>
<dbReference type="CDD" id="cd06127">
    <property type="entry name" value="DEDDh"/>
    <property type="match status" value="1"/>
</dbReference>
<protein>
    <submittedName>
        <fullName evidence="7">DNA polymerase III subunit epsilon</fullName>
    </submittedName>
</protein>
<dbReference type="PANTHER" id="PTHR30231">
    <property type="entry name" value="DNA POLYMERASE III SUBUNIT EPSILON"/>
    <property type="match status" value="1"/>
</dbReference>
<dbReference type="NCBIfam" id="TIGR00573">
    <property type="entry name" value="dnaq"/>
    <property type="match status" value="1"/>
</dbReference>
<dbReference type="GO" id="GO:0003887">
    <property type="term" value="F:DNA-directed DNA polymerase activity"/>
    <property type="evidence" value="ECO:0007669"/>
    <property type="project" value="InterPro"/>
</dbReference>
<gene>
    <name evidence="7" type="ORF">BAGA_22695</name>
</gene>
<dbReference type="Gene3D" id="3.30.420.10">
    <property type="entry name" value="Ribonuclease H-like superfamily/Ribonuclease H"/>
    <property type="match status" value="1"/>
</dbReference>
<dbReference type="GO" id="GO:0045004">
    <property type="term" value="P:DNA replication proofreading"/>
    <property type="evidence" value="ECO:0007669"/>
    <property type="project" value="TreeGrafter"/>
</dbReference>
<dbReference type="RefSeq" id="WP_033678377.1">
    <property type="nucleotide sequence ID" value="NZ_JOTM01000044.1"/>
</dbReference>
<dbReference type="InterPro" id="IPR036397">
    <property type="entry name" value="RNaseH_sf"/>
</dbReference>
<evidence type="ECO:0000313" key="8">
    <source>
        <dbReference type="Proteomes" id="UP000027778"/>
    </source>
</evidence>
<evidence type="ECO:0000256" key="5">
    <source>
        <dbReference type="SAM" id="Coils"/>
    </source>
</evidence>
<proteinExistence type="predicted"/>
<dbReference type="GO" id="GO:0003677">
    <property type="term" value="F:DNA binding"/>
    <property type="evidence" value="ECO:0007669"/>
    <property type="project" value="InterPro"/>
</dbReference>
<dbReference type="AlphaFoldDB" id="A0A073K617"/>
<comment type="function">
    <text evidence="1">Involved in the transposition of the insertion sequence.</text>
</comment>
<sequence>MEHLQLTGDYVVIDFETTGFNPYNDRIIQVAAVRYRNHELVDQFVSFVNPERPIPSRITSLTGITNYRVSDAPMIQEVLPLFLAFLGEDTIVAHNASFDMRFLKSNANMLRLSEPKNKVIDTVFLAKKYIKHAPNHKLETLKRMLGIRLSSHNALDDCITCAAVYRKCAVIQEEGQKKTKKETIEEDAVCTVIKEMLRKHNRDIDWIRSVSVGSYLDIKVFYPIVRLKVKGRKKYVLTEKTEKEITDIYSNLKCEPALKSEIGNTRIMIESLEDVKKLENYILEEYDSVMQALNEYKETKVNAEEEIEKYLSIMK</sequence>
<dbReference type="SUPFAM" id="SSF53098">
    <property type="entry name" value="Ribonuclease H-like"/>
    <property type="match status" value="1"/>
</dbReference>
<feature type="coiled-coil region" evidence="5">
    <location>
        <begin position="286"/>
        <end position="313"/>
    </location>
</feature>
<dbReference type="GO" id="GO:0008408">
    <property type="term" value="F:3'-5' exonuclease activity"/>
    <property type="evidence" value="ECO:0007669"/>
    <property type="project" value="TreeGrafter"/>
</dbReference>
<keyword evidence="2" id="KW-0540">Nuclease</keyword>
<accession>A0A073K617</accession>
<dbReference type="PANTHER" id="PTHR30231:SF41">
    <property type="entry name" value="DNA POLYMERASE III SUBUNIT EPSILON"/>
    <property type="match status" value="1"/>
</dbReference>
<keyword evidence="3" id="KW-0378">Hydrolase</keyword>
<dbReference type="FunFam" id="3.30.420.10:FF:000045">
    <property type="entry name" value="3'-5' exonuclease DinG"/>
    <property type="match status" value="1"/>
</dbReference>
<dbReference type="Proteomes" id="UP000027778">
    <property type="component" value="Unassembled WGS sequence"/>
</dbReference>
<dbReference type="STRING" id="574375.AZF08_13455"/>
<dbReference type="SMART" id="SM00479">
    <property type="entry name" value="EXOIII"/>
    <property type="match status" value="1"/>
</dbReference>
<dbReference type="InterPro" id="IPR013520">
    <property type="entry name" value="Ribonucl_H"/>
</dbReference>
<dbReference type="Pfam" id="PF00929">
    <property type="entry name" value="RNase_T"/>
    <property type="match status" value="1"/>
</dbReference>
<keyword evidence="5" id="KW-0175">Coiled coil</keyword>
<dbReference type="GO" id="GO:0005829">
    <property type="term" value="C:cytosol"/>
    <property type="evidence" value="ECO:0007669"/>
    <property type="project" value="TreeGrafter"/>
</dbReference>
<evidence type="ECO:0000256" key="1">
    <source>
        <dbReference type="ARBA" id="ARBA00002286"/>
    </source>
</evidence>
<name>A0A073K617_9BACI</name>
<keyword evidence="8" id="KW-1185">Reference proteome</keyword>
<dbReference type="InterPro" id="IPR012337">
    <property type="entry name" value="RNaseH-like_sf"/>
</dbReference>
<evidence type="ECO:0000256" key="3">
    <source>
        <dbReference type="ARBA" id="ARBA00022801"/>
    </source>
</evidence>
<dbReference type="InterPro" id="IPR006054">
    <property type="entry name" value="DnaQ"/>
</dbReference>
<organism evidence="7 8">
    <name type="scientific">Bacillus gaemokensis</name>
    <dbReference type="NCBI Taxonomy" id="574375"/>
    <lineage>
        <taxon>Bacteria</taxon>
        <taxon>Bacillati</taxon>
        <taxon>Bacillota</taxon>
        <taxon>Bacilli</taxon>
        <taxon>Bacillales</taxon>
        <taxon>Bacillaceae</taxon>
        <taxon>Bacillus</taxon>
        <taxon>Bacillus cereus group</taxon>
    </lineage>
</organism>
<reference evidence="7 8" key="1">
    <citation type="submission" date="2014-06" db="EMBL/GenBank/DDBJ databases">
        <title>Draft genome sequence of Bacillus gaemokensis JCM 15801 (MCCC 1A00707).</title>
        <authorList>
            <person name="Lai Q."/>
            <person name="Liu Y."/>
            <person name="Shao Z."/>
        </authorList>
    </citation>
    <scope>NUCLEOTIDE SEQUENCE [LARGE SCALE GENOMIC DNA]</scope>
    <source>
        <strain evidence="7 8">JCM 15801</strain>
    </source>
</reference>
<dbReference type="NCBIfam" id="NF005289">
    <property type="entry name" value="PRK06807.1"/>
    <property type="match status" value="1"/>
</dbReference>
<feature type="domain" description="Exonuclease" evidence="6">
    <location>
        <begin position="9"/>
        <end position="174"/>
    </location>
</feature>
<evidence type="ECO:0000256" key="2">
    <source>
        <dbReference type="ARBA" id="ARBA00022722"/>
    </source>
</evidence>
<evidence type="ECO:0000259" key="6">
    <source>
        <dbReference type="SMART" id="SM00479"/>
    </source>
</evidence>
<dbReference type="OrthoDB" id="9803913at2"/>